<evidence type="ECO:0000256" key="1">
    <source>
        <dbReference type="SAM" id="MobiDB-lite"/>
    </source>
</evidence>
<dbReference type="AlphaFoldDB" id="A0A8H5G829"/>
<protein>
    <submittedName>
        <fullName evidence="2">Uncharacterized protein</fullName>
    </submittedName>
</protein>
<evidence type="ECO:0000313" key="3">
    <source>
        <dbReference type="Proteomes" id="UP000518752"/>
    </source>
</evidence>
<organism evidence="2 3">
    <name type="scientific">Collybiopsis confluens</name>
    <dbReference type="NCBI Taxonomy" id="2823264"/>
    <lineage>
        <taxon>Eukaryota</taxon>
        <taxon>Fungi</taxon>
        <taxon>Dikarya</taxon>
        <taxon>Basidiomycota</taxon>
        <taxon>Agaricomycotina</taxon>
        <taxon>Agaricomycetes</taxon>
        <taxon>Agaricomycetidae</taxon>
        <taxon>Agaricales</taxon>
        <taxon>Marasmiineae</taxon>
        <taxon>Omphalotaceae</taxon>
        <taxon>Collybiopsis</taxon>
    </lineage>
</organism>
<reference evidence="2 3" key="1">
    <citation type="journal article" date="2020" name="ISME J.">
        <title>Uncovering the hidden diversity of litter-decomposition mechanisms in mushroom-forming fungi.</title>
        <authorList>
            <person name="Floudas D."/>
            <person name="Bentzer J."/>
            <person name="Ahren D."/>
            <person name="Johansson T."/>
            <person name="Persson P."/>
            <person name="Tunlid A."/>
        </authorList>
    </citation>
    <scope>NUCLEOTIDE SEQUENCE [LARGE SCALE GENOMIC DNA]</scope>
    <source>
        <strain evidence="2 3">CBS 406.79</strain>
    </source>
</reference>
<proteinExistence type="predicted"/>
<gene>
    <name evidence="2" type="ORF">D9757_013638</name>
</gene>
<feature type="compositionally biased region" description="Polar residues" evidence="1">
    <location>
        <begin position="8"/>
        <end position="24"/>
    </location>
</feature>
<keyword evidence="3" id="KW-1185">Reference proteome</keyword>
<comment type="caution">
    <text evidence="2">The sequence shown here is derived from an EMBL/GenBank/DDBJ whole genome shotgun (WGS) entry which is preliminary data.</text>
</comment>
<feature type="region of interest" description="Disordered" evidence="1">
    <location>
        <begin position="112"/>
        <end position="139"/>
    </location>
</feature>
<dbReference type="Proteomes" id="UP000518752">
    <property type="component" value="Unassembled WGS sequence"/>
</dbReference>
<sequence>MATRMKPFSSSSYLNTAGLQSSNERSSHPRAIRVTPEEREVIEWMRAHPGEFKIILDAPVAESESGISESLLDENFEPLADEEDSPITTPPSRTFEDYRRYQYLTDNRRMWTPERERGTVQNSSEHPRGNDDCDSYLESEDGRMTPFEEMNNLEPDITAVLASLAGSGIVQMEEDNGSLSNTAITIIVTILDPQT</sequence>
<name>A0A8H5G829_9AGAR</name>
<dbReference type="EMBL" id="JAACJN010000220">
    <property type="protein sequence ID" value="KAF5360102.1"/>
    <property type="molecule type" value="Genomic_DNA"/>
</dbReference>
<feature type="region of interest" description="Disordered" evidence="1">
    <location>
        <begin position="1"/>
        <end position="33"/>
    </location>
</feature>
<accession>A0A8H5G829</accession>
<evidence type="ECO:0000313" key="2">
    <source>
        <dbReference type="EMBL" id="KAF5360102.1"/>
    </source>
</evidence>